<dbReference type="PANTHER" id="PTHR11802:SF201">
    <property type="entry name" value="CARBOXYPEPTIDASE"/>
    <property type="match status" value="1"/>
</dbReference>
<dbReference type="OrthoDB" id="443318at2759"/>
<dbReference type="EMBL" id="BNJQ01000030">
    <property type="protein sequence ID" value="GHP10566.1"/>
    <property type="molecule type" value="Genomic_DNA"/>
</dbReference>
<dbReference type="PANTHER" id="PTHR11802">
    <property type="entry name" value="SERINE PROTEASE FAMILY S10 SERINE CARBOXYPEPTIDASE"/>
    <property type="match status" value="1"/>
</dbReference>
<dbReference type="InterPro" id="IPR029058">
    <property type="entry name" value="AB_hydrolase_fold"/>
</dbReference>
<keyword evidence="2" id="KW-0378">Hydrolase</keyword>
<keyword evidence="4" id="KW-1185">Reference proteome</keyword>
<dbReference type="InterPro" id="IPR001563">
    <property type="entry name" value="Peptidase_S10"/>
</dbReference>
<reference evidence="3" key="1">
    <citation type="submission" date="2020-10" db="EMBL/GenBank/DDBJ databases">
        <title>Unveiling of a novel bifunctional photoreceptor, Dualchrome1, isolated from a cosmopolitan green alga.</title>
        <authorList>
            <person name="Suzuki S."/>
            <person name="Kawachi M."/>
        </authorList>
    </citation>
    <scope>NUCLEOTIDE SEQUENCE</scope>
    <source>
        <strain evidence="3">NIES 2893</strain>
    </source>
</reference>
<sequence>MAMALGGVAVTFSRPLSSLFLRFLFHAAFLLAASSYEAASSDLITTLPDYGPPPTPTYSGFLPGVDPGTNLHYWLATSSAEGVAASVPLVIWLNGGPGSSSLLGMLQEHGPLLVNASGGLMENPYAWTTLANVVAIESPAGVGYSYCAAMANRTGDCHPSDTTAARDAAFAVAALVNDKFPELKDKKTYITGESYAGVYVPMLAEAILEYNTAYPQRAINLKGIAAGDPCTDNESQQESMDMLWYAHKYGLVPDADFNLLWNTCGHRYPRAMHDDASKLSKPTRRVVSRHGAASTLRGQPSAECIAAERRFLLGTSDSFSQVWPLAYINDVSLYGPSALVSYKRKGSLNYKMEAWLNRPDVRAALHVDGAPTKQWPGPPDGWTYTKETASCNPEAAPGAPSMVDYYRRLAPQLETTTVFNGDTDPCVSYEGTRAAVLKVGFAQLDGGDYRPWFYNATASSAHLLAEKALLFGPPLAMQPAGAQFGGHVVNYENNFQFLTVHGSGHMVPQFRPRATLHFLKRFLSHEALSPLYVSAQKMESMSDSDFEQYMDAWTTEATSDEYLV</sequence>
<dbReference type="GO" id="GO:0006508">
    <property type="term" value="P:proteolysis"/>
    <property type="evidence" value="ECO:0007669"/>
    <property type="project" value="UniProtKB-KW"/>
</dbReference>
<dbReference type="Pfam" id="PF00450">
    <property type="entry name" value="Peptidase_S10"/>
    <property type="match status" value="1"/>
</dbReference>
<evidence type="ECO:0000313" key="4">
    <source>
        <dbReference type="Proteomes" id="UP000660262"/>
    </source>
</evidence>
<keyword evidence="2" id="KW-0121">Carboxypeptidase</keyword>
<comment type="similarity">
    <text evidence="1 2">Belongs to the peptidase S10 family.</text>
</comment>
<protein>
    <recommendedName>
        <fullName evidence="2">Carboxypeptidase</fullName>
        <ecNumber evidence="2">3.4.16.-</ecNumber>
    </recommendedName>
</protein>
<accession>A0A830HSW3</accession>
<evidence type="ECO:0000313" key="3">
    <source>
        <dbReference type="EMBL" id="GHP10566.1"/>
    </source>
</evidence>
<feature type="signal peptide" evidence="2">
    <location>
        <begin position="1"/>
        <end position="32"/>
    </location>
</feature>
<dbReference type="Proteomes" id="UP000660262">
    <property type="component" value="Unassembled WGS sequence"/>
</dbReference>
<dbReference type="InterPro" id="IPR033124">
    <property type="entry name" value="Ser_caboxypep_his_AS"/>
</dbReference>
<dbReference type="EC" id="3.4.16.-" evidence="2"/>
<dbReference type="PRINTS" id="PR00724">
    <property type="entry name" value="CRBOXYPTASEC"/>
</dbReference>
<proteinExistence type="inferred from homology"/>
<dbReference type="PROSITE" id="PS00131">
    <property type="entry name" value="CARBOXYPEPT_SER_SER"/>
    <property type="match status" value="1"/>
</dbReference>
<dbReference type="AlphaFoldDB" id="A0A830HSW3"/>
<evidence type="ECO:0000256" key="2">
    <source>
        <dbReference type="RuleBase" id="RU361156"/>
    </source>
</evidence>
<keyword evidence="2" id="KW-0732">Signal</keyword>
<dbReference type="GO" id="GO:0004185">
    <property type="term" value="F:serine-type carboxypeptidase activity"/>
    <property type="evidence" value="ECO:0007669"/>
    <property type="project" value="UniProtKB-UniRule"/>
</dbReference>
<dbReference type="InterPro" id="IPR018202">
    <property type="entry name" value="Ser_caboxypep_ser_AS"/>
</dbReference>
<feature type="chain" id="PRO_5033106917" description="Carboxypeptidase" evidence="2">
    <location>
        <begin position="33"/>
        <end position="564"/>
    </location>
</feature>
<dbReference type="SUPFAM" id="SSF53474">
    <property type="entry name" value="alpha/beta-Hydrolases"/>
    <property type="match status" value="1"/>
</dbReference>
<dbReference type="PROSITE" id="PS00560">
    <property type="entry name" value="CARBOXYPEPT_SER_HIS"/>
    <property type="match status" value="1"/>
</dbReference>
<gene>
    <name evidence="3" type="ORF">PPROV_000929700</name>
</gene>
<keyword evidence="2" id="KW-0645">Protease</keyword>
<comment type="caution">
    <text evidence="3">The sequence shown here is derived from an EMBL/GenBank/DDBJ whole genome shotgun (WGS) entry which is preliminary data.</text>
</comment>
<dbReference type="Gene3D" id="3.40.50.1820">
    <property type="entry name" value="alpha/beta hydrolase"/>
    <property type="match status" value="1"/>
</dbReference>
<organism evidence="3 4">
    <name type="scientific">Pycnococcus provasolii</name>
    <dbReference type="NCBI Taxonomy" id="41880"/>
    <lineage>
        <taxon>Eukaryota</taxon>
        <taxon>Viridiplantae</taxon>
        <taxon>Chlorophyta</taxon>
        <taxon>Pseudoscourfieldiophyceae</taxon>
        <taxon>Pseudoscourfieldiales</taxon>
        <taxon>Pycnococcaceae</taxon>
        <taxon>Pycnococcus</taxon>
    </lineage>
</organism>
<evidence type="ECO:0000256" key="1">
    <source>
        <dbReference type="ARBA" id="ARBA00009431"/>
    </source>
</evidence>
<name>A0A830HSW3_9CHLO</name>